<organism evidence="2 3">
    <name type="scientific">Pseudodesulfovibrio sediminis</name>
    <dbReference type="NCBI Taxonomy" id="2810563"/>
    <lineage>
        <taxon>Bacteria</taxon>
        <taxon>Pseudomonadati</taxon>
        <taxon>Thermodesulfobacteriota</taxon>
        <taxon>Desulfovibrionia</taxon>
        <taxon>Desulfovibrionales</taxon>
        <taxon>Desulfovibrionaceae</taxon>
    </lineage>
</organism>
<feature type="chain" id="PRO_5047396990" description="Transporter" evidence="1">
    <location>
        <begin position="22"/>
        <end position="339"/>
    </location>
</feature>
<evidence type="ECO:0000256" key="1">
    <source>
        <dbReference type="SAM" id="SignalP"/>
    </source>
</evidence>
<accession>A0ABN6ES91</accession>
<feature type="signal peptide" evidence="1">
    <location>
        <begin position="1"/>
        <end position="21"/>
    </location>
</feature>
<gene>
    <name evidence="2" type="ORF">PSDVSF_13120</name>
</gene>
<sequence>MGVVTVCVWLVLLGGAQLAYAESDTDKEAVPEQVKKKKPVKCISPVNMSNGLVLPKGKIAANVKYRYVHKDSLYNGSEQMNGSYGSKYDRVNQSLQLTAKAGLFENFEARVVVPFWDKQVKRKPGNLAKPWDTDTVTGLGDVVVMGRYALMTQRSGDWLNLALGAGLKLPTGDADHENGLPYSNAHKYIGPGGQLGTGSWDPKFEVGATKIFGRSRLDAHMMYTISGQGSHDSRKGNQFKYDLGYGFALNRYFDLELELNGVDQQRHWYDDSADNATGGHTIYITPGVHWKITDSSHLSVGVPLVIYRDLNGYTETPERNSRYGLGEDYQVVTRLGFSF</sequence>
<proteinExistence type="predicted"/>
<dbReference type="Proteomes" id="UP001053296">
    <property type="component" value="Chromosome"/>
</dbReference>
<evidence type="ECO:0000313" key="2">
    <source>
        <dbReference type="EMBL" id="BCS88070.1"/>
    </source>
</evidence>
<keyword evidence="3" id="KW-1185">Reference proteome</keyword>
<evidence type="ECO:0008006" key="4">
    <source>
        <dbReference type="Google" id="ProtNLM"/>
    </source>
</evidence>
<protein>
    <recommendedName>
        <fullName evidence="4">Transporter</fullName>
    </recommendedName>
</protein>
<reference evidence="2" key="1">
    <citation type="journal article" date="2022" name="Arch. Microbiol.">
        <title>Pseudodesulfovibrio sediminis sp. nov., a mesophilic and neutrophilic sulfate-reducing bacterium isolated from sediment of a brackish lake.</title>
        <authorList>
            <person name="Takahashi A."/>
            <person name="Kojima H."/>
            <person name="Watanabe M."/>
            <person name="Fukui M."/>
        </authorList>
    </citation>
    <scope>NUCLEOTIDE SEQUENCE</scope>
    <source>
        <strain evidence="2">SF6</strain>
    </source>
</reference>
<evidence type="ECO:0000313" key="3">
    <source>
        <dbReference type="Proteomes" id="UP001053296"/>
    </source>
</evidence>
<name>A0ABN6ES91_9BACT</name>
<keyword evidence="1" id="KW-0732">Signal</keyword>
<dbReference type="EMBL" id="AP024485">
    <property type="protein sequence ID" value="BCS88070.1"/>
    <property type="molecule type" value="Genomic_DNA"/>
</dbReference>